<protein>
    <submittedName>
        <fullName evidence="2">Uncharacterized protein</fullName>
    </submittedName>
</protein>
<evidence type="ECO:0000313" key="3">
    <source>
        <dbReference type="Proteomes" id="UP001189429"/>
    </source>
</evidence>
<proteinExistence type="predicted"/>
<reference evidence="2" key="1">
    <citation type="submission" date="2023-10" db="EMBL/GenBank/DDBJ databases">
        <authorList>
            <person name="Chen Y."/>
            <person name="Shah S."/>
            <person name="Dougan E. K."/>
            <person name="Thang M."/>
            <person name="Chan C."/>
        </authorList>
    </citation>
    <scope>NUCLEOTIDE SEQUENCE [LARGE SCALE GENOMIC DNA]</scope>
</reference>
<feature type="compositionally biased region" description="Basic and acidic residues" evidence="1">
    <location>
        <begin position="120"/>
        <end position="132"/>
    </location>
</feature>
<comment type="caution">
    <text evidence="2">The sequence shown here is derived from an EMBL/GenBank/DDBJ whole genome shotgun (WGS) entry which is preliminary data.</text>
</comment>
<sequence>MASLVARRKRRDPHARSVTLPPGPKAALAPTQRARGLFCLIVKLEGGFPHEEESDRLQRVVSSLQDEEVKTEAKTETNANAGAKAKAKAKATTIEAEEVQKSTGKPDQAEEAAEPNAAEGTKDEEVKTDAKTETNANARAKAKAKAKATTIEAEEVQKSTDKPDQAEEAAEPNAAEGTKDASEPSSSEAGSGLAALLLGPAALPKETAEHPQGEQQESEAEGMTLDADADIDEEALAKDGQKGEMRLQVMQDSARSRRELMAMRRRVYLGKLEKTSGGLTRDDLIMNKRGQVVSKKRNKAGLEAYKKYLKAWVDAVQAARASLNVTGFQAVGGQTEAGQRLLEKARAVYAEISKLGEKKTLSLVSQGGWGAGKGKAFQLQLQLFSARKV</sequence>
<feature type="compositionally biased region" description="Low complexity" evidence="1">
    <location>
        <begin position="76"/>
        <end position="94"/>
    </location>
</feature>
<accession>A0ABN9RG21</accession>
<dbReference type="Proteomes" id="UP001189429">
    <property type="component" value="Unassembled WGS sequence"/>
</dbReference>
<evidence type="ECO:0000256" key="1">
    <source>
        <dbReference type="SAM" id="MobiDB-lite"/>
    </source>
</evidence>
<feature type="region of interest" description="Disordered" evidence="1">
    <location>
        <begin position="67"/>
        <end position="198"/>
    </location>
</feature>
<feature type="region of interest" description="Disordered" evidence="1">
    <location>
        <begin position="1"/>
        <end position="28"/>
    </location>
</feature>
<feature type="compositionally biased region" description="Basic and acidic residues" evidence="1">
    <location>
        <begin position="155"/>
        <end position="165"/>
    </location>
</feature>
<dbReference type="EMBL" id="CAUYUJ010006613">
    <property type="protein sequence ID" value="CAK0817991.1"/>
    <property type="molecule type" value="Genomic_DNA"/>
</dbReference>
<gene>
    <name evidence="2" type="ORF">PCOR1329_LOCUS20386</name>
</gene>
<dbReference type="Pfam" id="PF19060">
    <property type="entry name" value="DVNP"/>
    <property type="match status" value="1"/>
</dbReference>
<organism evidence="2 3">
    <name type="scientific">Prorocentrum cordatum</name>
    <dbReference type="NCBI Taxonomy" id="2364126"/>
    <lineage>
        <taxon>Eukaryota</taxon>
        <taxon>Sar</taxon>
        <taxon>Alveolata</taxon>
        <taxon>Dinophyceae</taxon>
        <taxon>Prorocentrales</taxon>
        <taxon>Prorocentraceae</taxon>
        <taxon>Prorocentrum</taxon>
    </lineage>
</organism>
<feature type="compositionally biased region" description="Basic residues" evidence="1">
    <location>
        <begin position="1"/>
        <end position="13"/>
    </location>
</feature>
<feature type="compositionally biased region" description="Low complexity" evidence="1">
    <location>
        <begin position="183"/>
        <end position="198"/>
    </location>
</feature>
<name>A0ABN9RG21_9DINO</name>
<evidence type="ECO:0000313" key="2">
    <source>
        <dbReference type="EMBL" id="CAK0817991.1"/>
    </source>
</evidence>
<keyword evidence="3" id="KW-1185">Reference proteome</keyword>
<dbReference type="InterPro" id="IPR043928">
    <property type="entry name" value="DNVP"/>
</dbReference>